<feature type="region of interest" description="Disordered" evidence="7">
    <location>
        <begin position="62"/>
        <end position="89"/>
    </location>
</feature>
<keyword evidence="6" id="KW-0175">Coiled coil</keyword>
<dbReference type="EMBL" id="LN736368">
    <property type="protein sequence ID" value="CEP63764.1"/>
    <property type="molecule type" value="Genomic_DNA"/>
</dbReference>
<comment type="subunit">
    <text evidence="5">V-ATPase is a heteromultimeric enzyme made up of two complexes: the ATP-hydrolytic V1 complex and the proton translocation V0 complex.</text>
</comment>
<proteinExistence type="inferred from homology"/>
<evidence type="ECO:0000256" key="2">
    <source>
        <dbReference type="ARBA" id="ARBA00022448"/>
    </source>
</evidence>
<dbReference type="STRING" id="1245769.A0A0C7NDJ9"/>
<dbReference type="AlphaFoldDB" id="A0A0C7NDJ9"/>
<sequence>MSQPNGIATLLKAEKEAHEIVSQARQYRQDKVKQAKTDAAEEINVYKQKKEQELKDFEAKNAGGVGGLEKDAEDQVQSEISTLEKTGKQKKDAIVKLLIDAVTTPVTEVHVNAA</sequence>
<dbReference type="GO" id="GO:0016887">
    <property type="term" value="F:ATP hydrolysis activity"/>
    <property type="evidence" value="ECO:0007669"/>
    <property type="project" value="TreeGrafter"/>
</dbReference>
<keyword evidence="3 5" id="KW-0375">Hydrogen ion transport</keyword>
<evidence type="ECO:0000313" key="8">
    <source>
        <dbReference type="EMBL" id="CEP63764.1"/>
    </source>
</evidence>
<dbReference type="Gene3D" id="1.20.5.620">
    <property type="entry name" value="F1F0 ATP synthase subunit B, membrane domain"/>
    <property type="match status" value="1"/>
</dbReference>
<dbReference type="NCBIfam" id="TIGR01147">
    <property type="entry name" value="V_ATP_synt_G"/>
    <property type="match status" value="1"/>
</dbReference>
<dbReference type="Pfam" id="PF03179">
    <property type="entry name" value="V-ATPase_G"/>
    <property type="match status" value="1"/>
</dbReference>
<dbReference type="HOGENOM" id="CLU_125101_2_1_1"/>
<evidence type="ECO:0000256" key="1">
    <source>
        <dbReference type="ARBA" id="ARBA00010066"/>
    </source>
</evidence>
<accession>A0A0C7NDJ9</accession>
<dbReference type="PANTHER" id="PTHR12713:SF11">
    <property type="entry name" value="V-TYPE PROTON ATPASE SUBUNIT G"/>
    <property type="match status" value="1"/>
</dbReference>
<evidence type="ECO:0000256" key="3">
    <source>
        <dbReference type="ARBA" id="ARBA00022781"/>
    </source>
</evidence>
<evidence type="ECO:0000256" key="4">
    <source>
        <dbReference type="ARBA" id="ARBA00023065"/>
    </source>
</evidence>
<comment type="function">
    <text evidence="5">Subunit of the V1 complex of vacuolar(H+)-ATPase (V-ATPase), a multisubunit enzyme composed of a peripheral complex (V1) that hydrolyzes ATP and a membrane integral complex (V0) that translocates protons. V-ATPase is responsible for acidifying and maintaining the pH of intracellular compartments and in some cell types, is targeted to the plasma membrane, where it is responsible for acidifying the extracellular environment.</text>
</comment>
<keyword evidence="4 5" id="KW-0406">Ion transport</keyword>
<dbReference type="Proteomes" id="UP000054304">
    <property type="component" value="Unassembled WGS sequence"/>
</dbReference>
<evidence type="ECO:0000256" key="6">
    <source>
        <dbReference type="SAM" id="Coils"/>
    </source>
</evidence>
<gene>
    <name evidence="8" type="ORF">LALA0_S09e01970g</name>
</gene>
<evidence type="ECO:0000313" key="9">
    <source>
        <dbReference type="Proteomes" id="UP000054304"/>
    </source>
</evidence>
<comment type="similarity">
    <text evidence="1 5">Belongs to the V-ATPase G subunit family.</text>
</comment>
<dbReference type="InterPro" id="IPR005124">
    <property type="entry name" value="V-ATPase_G"/>
</dbReference>
<evidence type="ECO:0000256" key="7">
    <source>
        <dbReference type="SAM" id="MobiDB-lite"/>
    </source>
</evidence>
<keyword evidence="9" id="KW-1185">Reference proteome</keyword>
<dbReference type="Gene3D" id="1.20.5.730">
    <property type="entry name" value="Single helix bin"/>
    <property type="match status" value="1"/>
</dbReference>
<dbReference type="RefSeq" id="XP_022629976.1">
    <property type="nucleotide sequence ID" value="XM_022770658.1"/>
</dbReference>
<keyword evidence="2 5" id="KW-0813">Transport</keyword>
<dbReference type="PANTHER" id="PTHR12713">
    <property type="entry name" value="VACUOLAR ATP SYNTHASE SUBUNIT G"/>
    <property type="match status" value="1"/>
</dbReference>
<evidence type="ECO:0000256" key="5">
    <source>
        <dbReference type="RuleBase" id="RU364019"/>
    </source>
</evidence>
<dbReference type="OrthoDB" id="250802at2759"/>
<feature type="coiled-coil region" evidence="6">
    <location>
        <begin position="10"/>
        <end position="60"/>
    </location>
</feature>
<name>A0A0C7NDJ9_9SACH</name>
<reference evidence="8 9" key="1">
    <citation type="submission" date="2014-12" db="EMBL/GenBank/DDBJ databases">
        <authorList>
            <person name="Neuveglise Cecile"/>
        </authorList>
    </citation>
    <scope>NUCLEOTIDE SEQUENCE [LARGE SCALE GENOMIC DNA]</scope>
    <source>
        <strain evidence="8 9">CBS 12615</strain>
    </source>
</reference>
<organism evidence="8 9">
    <name type="scientific">Lachancea lanzarotensis</name>
    <dbReference type="NCBI Taxonomy" id="1245769"/>
    <lineage>
        <taxon>Eukaryota</taxon>
        <taxon>Fungi</taxon>
        <taxon>Dikarya</taxon>
        <taxon>Ascomycota</taxon>
        <taxon>Saccharomycotina</taxon>
        <taxon>Saccharomycetes</taxon>
        <taxon>Saccharomycetales</taxon>
        <taxon>Saccharomycetaceae</taxon>
        <taxon>Lachancea</taxon>
    </lineage>
</organism>
<dbReference type="FunFam" id="1.20.5.620:FF:000004">
    <property type="entry name" value="V-type proton ATPase subunit G"/>
    <property type="match status" value="1"/>
</dbReference>
<protein>
    <recommendedName>
        <fullName evidence="5">V-type proton ATPase subunit G</fullName>
    </recommendedName>
</protein>
<dbReference type="GeneID" id="34687283"/>
<dbReference type="GO" id="GO:0000221">
    <property type="term" value="C:vacuolar proton-transporting V-type ATPase, V1 domain"/>
    <property type="evidence" value="ECO:0007669"/>
    <property type="project" value="EnsemblFungi"/>
</dbReference>
<dbReference type="GO" id="GO:0046961">
    <property type="term" value="F:proton-transporting ATPase activity, rotational mechanism"/>
    <property type="evidence" value="ECO:0007669"/>
    <property type="project" value="InterPro"/>
</dbReference>